<dbReference type="InterPro" id="IPR006879">
    <property type="entry name" value="YdjC-like"/>
</dbReference>
<dbReference type="CTD" id="150223"/>
<dbReference type="GO" id="GO:0046872">
    <property type="term" value="F:metal ion binding"/>
    <property type="evidence" value="ECO:0007669"/>
    <property type="project" value="UniProtKB-KW"/>
</dbReference>
<dbReference type="AlphaFoldDB" id="A0A6P8S2T3"/>
<organism evidence="9 10">
    <name type="scientific">Geotrypetes seraphini</name>
    <name type="common">Gaboon caecilian</name>
    <name type="synonym">Caecilia seraphini</name>
    <dbReference type="NCBI Taxonomy" id="260995"/>
    <lineage>
        <taxon>Eukaryota</taxon>
        <taxon>Metazoa</taxon>
        <taxon>Chordata</taxon>
        <taxon>Craniata</taxon>
        <taxon>Vertebrata</taxon>
        <taxon>Euteleostomi</taxon>
        <taxon>Amphibia</taxon>
        <taxon>Gymnophiona</taxon>
        <taxon>Geotrypetes</taxon>
    </lineage>
</organism>
<dbReference type="Proteomes" id="UP000515159">
    <property type="component" value="Chromosome 8"/>
</dbReference>
<protein>
    <recommendedName>
        <fullName evidence="4">Carbohydrate deacetylase</fullName>
    </recommendedName>
</protein>
<dbReference type="InParanoid" id="A0A6P8S2T3"/>
<comment type="similarity">
    <text evidence="3">Belongs to the YdjC deacetylase family.</text>
</comment>
<name>A0A6P8S2T3_GEOSA</name>
<dbReference type="Pfam" id="PF04794">
    <property type="entry name" value="YdjC"/>
    <property type="match status" value="1"/>
</dbReference>
<comment type="function">
    <text evidence="2">Probably catalyzes the deacetylation of acetylated carbohydrates an important step in the degradation of oligosaccharides.</text>
</comment>
<dbReference type="GeneID" id="117365284"/>
<keyword evidence="6" id="KW-0378">Hydrolase</keyword>
<dbReference type="RefSeq" id="XP_033811411.1">
    <property type="nucleotide sequence ID" value="XM_033955520.1"/>
</dbReference>
<evidence type="ECO:0000256" key="4">
    <source>
        <dbReference type="ARBA" id="ARBA00018477"/>
    </source>
</evidence>
<dbReference type="GO" id="GO:0019213">
    <property type="term" value="F:deacetylase activity"/>
    <property type="evidence" value="ECO:0007669"/>
    <property type="project" value="TreeGrafter"/>
</dbReference>
<dbReference type="PANTHER" id="PTHR31609:SF1">
    <property type="entry name" value="CARBOHYDRATE DEACETYLASE"/>
    <property type="match status" value="1"/>
</dbReference>
<keyword evidence="7" id="KW-0460">Magnesium</keyword>
<proteinExistence type="inferred from homology"/>
<dbReference type="FunFam" id="3.20.20.370:FF:000006">
    <property type="entry name" value="YdjC chitooligosaccharide deacetylase homolog"/>
    <property type="match status" value="1"/>
</dbReference>
<evidence type="ECO:0000256" key="6">
    <source>
        <dbReference type="ARBA" id="ARBA00022801"/>
    </source>
</evidence>
<dbReference type="OrthoDB" id="8908051at2759"/>
<dbReference type="KEGG" id="gsh:117365284"/>
<dbReference type="InterPro" id="IPR011330">
    <property type="entry name" value="Glyco_hydro/deAcase_b/a-brl"/>
</dbReference>
<evidence type="ECO:0000256" key="7">
    <source>
        <dbReference type="ARBA" id="ARBA00022842"/>
    </source>
</evidence>
<sequence>MLRSETRLKSVPVRMPQSRIKLIVTGDDFGYCPRRNQGIVDCFLANGISSASLLVNGTAAVDAAQLARRYNIPTGLHANLSEGAPVCTTLRDSSLLNRGGFFHGKMGIRKALAKGCLKMSEVKQELIAQVDLFIQLMGHIPHHMDGHQHIHVLPEIRHVFAEVLEKYSIAYSRIPIEPGLCNCDWIEQDLMEFYLGVEKDSINTLDVFTRHGIRWPEVYIGLTTMGRHMSGRSIQQAIDRSIAAIKSKAEHTSDDWSSLPAHSSQGRTISIELMVHPGYPSIAPEGGCGEGPDDFSQSWERGHEMQMLMAPAMQKYYRERNIQLCAFQEL</sequence>
<evidence type="ECO:0000313" key="10">
    <source>
        <dbReference type="RefSeq" id="XP_033811411.1"/>
    </source>
</evidence>
<evidence type="ECO:0000256" key="2">
    <source>
        <dbReference type="ARBA" id="ARBA00003451"/>
    </source>
</evidence>
<dbReference type="GO" id="GO:0016787">
    <property type="term" value="F:hydrolase activity"/>
    <property type="evidence" value="ECO:0007669"/>
    <property type="project" value="UniProtKB-KW"/>
</dbReference>
<evidence type="ECO:0000256" key="8">
    <source>
        <dbReference type="ARBA" id="ARBA00023277"/>
    </source>
</evidence>
<comment type="cofactor">
    <cofactor evidence="1">
        <name>Mg(2+)</name>
        <dbReference type="ChEBI" id="CHEBI:18420"/>
    </cofactor>
</comment>
<dbReference type="GO" id="GO:0005975">
    <property type="term" value="P:carbohydrate metabolic process"/>
    <property type="evidence" value="ECO:0007669"/>
    <property type="project" value="InterPro"/>
</dbReference>
<gene>
    <name evidence="10" type="primary">YDJC</name>
</gene>
<evidence type="ECO:0000256" key="5">
    <source>
        <dbReference type="ARBA" id="ARBA00022723"/>
    </source>
</evidence>
<dbReference type="Gene3D" id="3.20.20.370">
    <property type="entry name" value="Glycoside hydrolase/deacetylase"/>
    <property type="match status" value="1"/>
</dbReference>
<keyword evidence="8" id="KW-0119">Carbohydrate metabolism</keyword>
<dbReference type="PANTHER" id="PTHR31609">
    <property type="entry name" value="YDJC DEACETYLASE FAMILY MEMBER"/>
    <property type="match status" value="1"/>
</dbReference>
<dbReference type="FunCoup" id="A0A6P8S2T3">
    <property type="interactions" value="137"/>
</dbReference>
<dbReference type="SUPFAM" id="SSF88713">
    <property type="entry name" value="Glycoside hydrolase/deacetylase"/>
    <property type="match status" value="1"/>
</dbReference>
<dbReference type="CDD" id="cd10806">
    <property type="entry name" value="YdjC_like_2"/>
    <property type="match status" value="1"/>
</dbReference>
<keyword evidence="9" id="KW-1185">Reference proteome</keyword>
<evidence type="ECO:0000313" key="9">
    <source>
        <dbReference type="Proteomes" id="UP000515159"/>
    </source>
</evidence>
<keyword evidence="5" id="KW-0479">Metal-binding</keyword>
<evidence type="ECO:0000256" key="3">
    <source>
        <dbReference type="ARBA" id="ARBA00008843"/>
    </source>
</evidence>
<evidence type="ECO:0000256" key="1">
    <source>
        <dbReference type="ARBA" id="ARBA00001946"/>
    </source>
</evidence>
<reference evidence="10" key="1">
    <citation type="submission" date="2025-08" db="UniProtKB">
        <authorList>
            <consortium name="RefSeq"/>
        </authorList>
    </citation>
    <scope>IDENTIFICATION</scope>
</reference>
<accession>A0A6P8S2T3</accession>